<name>A0A2M8EKF9_UNCKA</name>
<dbReference type="Pfam" id="PF00675">
    <property type="entry name" value="Peptidase_M16"/>
    <property type="match status" value="1"/>
</dbReference>
<organism evidence="4 5">
    <name type="scientific">candidate division WWE3 bacterium CG_4_9_14_0_2_um_filter_48_10</name>
    <dbReference type="NCBI Taxonomy" id="1975078"/>
    <lineage>
        <taxon>Bacteria</taxon>
        <taxon>Katanobacteria</taxon>
    </lineage>
</organism>
<dbReference type="Gene3D" id="3.30.830.10">
    <property type="entry name" value="Metalloenzyme, LuxS/M16 peptidase-like"/>
    <property type="match status" value="2"/>
</dbReference>
<gene>
    <name evidence="4" type="ORF">CO059_00185</name>
</gene>
<dbReference type="Proteomes" id="UP000228781">
    <property type="component" value="Unassembled WGS sequence"/>
</dbReference>
<comment type="similarity">
    <text evidence="1">Belongs to the peptidase M16 family.</text>
</comment>
<dbReference type="SUPFAM" id="SSF63411">
    <property type="entry name" value="LuxS/MPP-like metallohydrolase"/>
    <property type="match status" value="2"/>
</dbReference>
<evidence type="ECO:0000259" key="3">
    <source>
        <dbReference type="Pfam" id="PF05193"/>
    </source>
</evidence>
<dbReference type="InterPro" id="IPR011249">
    <property type="entry name" value="Metalloenz_LuxS/M16"/>
</dbReference>
<dbReference type="PANTHER" id="PTHR11851">
    <property type="entry name" value="METALLOPROTEASE"/>
    <property type="match status" value="1"/>
</dbReference>
<dbReference type="EMBL" id="PFSK01000004">
    <property type="protein sequence ID" value="PJC23209.1"/>
    <property type="molecule type" value="Genomic_DNA"/>
</dbReference>
<dbReference type="InterPro" id="IPR050361">
    <property type="entry name" value="MPP/UQCRC_Complex"/>
</dbReference>
<comment type="caution">
    <text evidence="4">The sequence shown here is derived from an EMBL/GenBank/DDBJ whole genome shotgun (WGS) entry which is preliminary data.</text>
</comment>
<sequence>MDYQKDTLKNGLRVLIAPMLQVKSVTAMIVAGVGSRFEERQHQGIAHFTEHMMFKGTKRRPTALAIASELEGIGADFNAFTGEELTGFYVKAASKHLPLALDVLSDILLNSKFEEKEIAREKGVILEERRMHRDNPREHIGDLYNKLVFGEHPLGWETVGREETIKAMCREDLLDYTSRWFKPENTVVVVTGDTDREKALAEVRWRLGKLQPAKLSKPLPFKARQGKPEILIEERKTNQTHLALGVRGYPLSHPKKYACAVLNTILGEGMSSRLFLQLREKMGLAYYVGSLMAPYTDTGTLVTFAGVNNQKTGKAVEAIIGELKRLKDKPVPSREISKAKEIIKGELVLSLESSSFVARFLVGQEVLERKIETPEELMKKIDAVAAKEVQGVAREIFVNEGLNLALIGPVKGEKQLLPLLDLT</sequence>
<evidence type="ECO:0000313" key="4">
    <source>
        <dbReference type="EMBL" id="PJC23209.1"/>
    </source>
</evidence>
<feature type="domain" description="Peptidase M16 N-terminal" evidence="2">
    <location>
        <begin position="21"/>
        <end position="158"/>
    </location>
</feature>
<proteinExistence type="inferred from homology"/>
<evidence type="ECO:0000313" key="5">
    <source>
        <dbReference type="Proteomes" id="UP000228781"/>
    </source>
</evidence>
<dbReference type="InterPro" id="IPR007863">
    <property type="entry name" value="Peptidase_M16_C"/>
</dbReference>
<dbReference type="Pfam" id="PF05193">
    <property type="entry name" value="Peptidase_M16_C"/>
    <property type="match status" value="1"/>
</dbReference>
<accession>A0A2M8EKF9</accession>
<dbReference type="AlphaFoldDB" id="A0A2M8EKF9"/>
<dbReference type="PANTHER" id="PTHR11851:SF49">
    <property type="entry name" value="MITOCHONDRIAL-PROCESSING PEPTIDASE SUBUNIT ALPHA"/>
    <property type="match status" value="1"/>
</dbReference>
<protein>
    <recommendedName>
        <fullName evidence="6">Peptidase M16</fullName>
    </recommendedName>
</protein>
<reference evidence="5" key="1">
    <citation type="submission" date="2017-09" db="EMBL/GenBank/DDBJ databases">
        <title>Depth-based differentiation of microbial function through sediment-hosted aquifers and enrichment of novel symbionts in the deep terrestrial subsurface.</title>
        <authorList>
            <person name="Probst A.J."/>
            <person name="Ladd B."/>
            <person name="Jarett J.K."/>
            <person name="Geller-Mcgrath D.E."/>
            <person name="Sieber C.M.K."/>
            <person name="Emerson J.B."/>
            <person name="Anantharaman K."/>
            <person name="Thomas B.C."/>
            <person name="Malmstrom R."/>
            <person name="Stieglmeier M."/>
            <person name="Klingl A."/>
            <person name="Woyke T."/>
            <person name="Ryan C.M."/>
            <person name="Banfield J.F."/>
        </authorList>
    </citation>
    <scope>NUCLEOTIDE SEQUENCE [LARGE SCALE GENOMIC DNA]</scope>
</reference>
<evidence type="ECO:0000259" key="2">
    <source>
        <dbReference type="Pfam" id="PF00675"/>
    </source>
</evidence>
<evidence type="ECO:0000256" key="1">
    <source>
        <dbReference type="ARBA" id="ARBA00007261"/>
    </source>
</evidence>
<feature type="domain" description="Peptidase M16 C-terminal" evidence="3">
    <location>
        <begin position="170"/>
        <end position="342"/>
    </location>
</feature>
<evidence type="ECO:0008006" key="6">
    <source>
        <dbReference type="Google" id="ProtNLM"/>
    </source>
</evidence>
<dbReference type="InterPro" id="IPR011765">
    <property type="entry name" value="Pept_M16_N"/>
</dbReference>
<dbReference type="GO" id="GO:0046872">
    <property type="term" value="F:metal ion binding"/>
    <property type="evidence" value="ECO:0007669"/>
    <property type="project" value="InterPro"/>
</dbReference>